<protein>
    <recommendedName>
        <fullName evidence="3">Centrosomal protein of 162 kDa</fullName>
    </recommendedName>
</protein>
<feature type="compositionally biased region" description="Basic and acidic residues" evidence="10">
    <location>
        <begin position="1"/>
        <end position="18"/>
    </location>
</feature>
<dbReference type="InterPro" id="IPR038774">
    <property type="entry name" value="CEP162-like"/>
</dbReference>
<comment type="similarity">
    <text evidence="2">Belongs to the CEP162 family.</text>
</comment>
<organism evidence="11 12">
    <name type="scientific">Candidula unifasciata</name>
    <dbReference type="NCBI Taxonomy" id="100452"/>
    <lineage>
        <taxon>Eukaryota</taxon>
        <taxon>Metazoa</taxon>
        <taxon>Spiralia</taxon>
        <taxon>Lophotrochozoa</taxon>
        <taxon>Mollusca</taxon>
        <taxon>Gastropoda</taxon>
        <taxon>Heterobranchia</taxon>
        <taxon>Euthyneura</taxon>
        <taxon>Panpulmonata</taxon>
        <taxon>Eupulmonata</taxon>
        <taxon>Stylommatophora</taxon>
        <taxon>Helicina</taxon>
        <taxon>Helicoidea</taxon>
        <taxon>Geomitridae</taxon>
        <taxon>Candidula</taxon>
    </lineage>
</organism>
<dbReference type="GO" id="GO:0005879">
    <property type="term" value="C:axonemal microtubule"/>
    <property type="evidence" value="ECO:0007669"/>
    <property type="project" value="TreeGrafter"/>
</dbReference>
<dbReference type="OrthoDB" id="2157184at2759"/>
<feature type="coiled-coil region" evidence="9">
    <location>
        <begin position="666"/>
        <end position="801"/>
    </location>
</feature>
<comment type="subcellular location">
    <subcellularLocation>
        <location evidence="1">Cytoplasm</location>
        <location evidence="1">Cytoskeleton</location>
        <location evidence="1">Microtubule organizing center</location>
        <location evidence="1">Centrosome</location>
        <location evidence="1">Centriole</location>
    </subcellularLocation>
</comment>
<keyword evidence="8" id="KW-0206">Cytoskeleton</keyword>
<evidence type="ECO:0000256" key="5">
    <source>
        <dbReference type="ARBA" id="ARBA00022701"/>
    </source>
</evidence>
<keyword evidence="12" id="KW-1185">Reference proteome</keyword>
<gene>
    <name evidence="11" type="ORF">CUNI_LOCUS15336</name>
</gene>
<keyword evidence="7 9" id="KW-0175">Coiled coil</keyword>
<evidence type="ECO:0000256" key="3">
    <source>
        <dbReference type="ARBA" id="ARBA00021406"/>
    </source>
</evidence>
<feature type="non-terminal residue" evidence="11">
    <location>
        <position position="894"/>
    </location>
</feature>
<evidence type="ECO:0000256" key="7">
    <source>
        <dbReference type="ARBA" id="ARBA00023054"/>
    </source>
</evidence>
<feature type="compositionally biased region" description="Polar residues" evidence="10">
    <location>
        <begin position="20"/>
        <end position="29"/>
    </location>
</feature>
<dbReference type="GO" id="GO:0060271">
    <property type="term" value="P:cilium assembly"/>
    <property type="evidence" value="ECO:0007669"/>
    <property type="project" value="TreeGrafter"/>
</dbReference>
<dbReference type="GO" id="GO:0005814">
    <property type="term" value="C:centriole"/>
    <property type="evidence" value="ECO:0007669"/>
    <property type="project" value="UniProtKB-SubCell"/>
</dbReference>
<evidence type="ECO:0000256" key="1">
    <source>
        <dbReference type="ARBA" id="ARBA00004114"/>
    </source>
</evidence>
<keyword evidence="5" id="KW-0493">Microtubule</keyword>
<comment type="caution">
    <text evidence="11">The sequence shown here is derived from an EMBL/GenBank/DDBJ whole genome shotgun (WGS) entry which is preliminary data.</text>
</comment>
<dbReference type="PANTHER" id="PTHR34031">
    <property type="entry name" value="CENTROSOMAL PROTEIN OF 162 KDA"/>
    <property type="match status" value="1"/>
</dbReference>
<feature type="coiled-coil region" evidence="9">
    <location>
        <begin position="471"/>
        <end position="626"/>
    </location>
</feature>
<sequence length="894" mass="103246">SVKEKSKGENKADIKEKTYSVPSLQNDRSVSSKDRFSHVQSSGYGRSVSPPSSRKSQQFKSLGKSPPKTPLGLGSGHSWLFSQSSGTPLLYIWTTSSEQEKEQILLEQIKELIEQLTTERALKAKLQEEIISQENEYKQELNSLKKQHEEEIYSLKQENFVLSAKLKEFGGENKLSNNATASATADGGEEGLISRLRQEIQEQETLLTGYQAENKRLYEEIKALQRQVKASETSMFKENQRLVTELTNVKQELEFKTAELQNKGIITSMTVQQQIATGNAETVIATNRIAHLEGELAEAKRVQENQSRELTLMQHNKFELERHIETLSKEKDALVRQLADCLNPEQIKELEARHNEELDKLKKKIKWYTENQELLDKSSAKLRAKDDEIHKLKMRLEDLKSEAGMKLEENKLRAKEKAADAKKIQDLERQVKELEQIIYRRHPNSLPAMMMLAASLPDPVTNGSQAKGHTVQVLEAQVKKLEKELESKDELSRQDLRALEQKYNHIKLQFEERIADLEKQLSQYQKLGQDGFLIEHPFSHVQALEKELKSVRDRCKKQVSEMQAEVDRVTAELKKVNKNQENQMRNESGQTEAEWKQRVLNLQNELKDRNHDIEMLQRTIERMRTKSNKRGNASKNSIVTFEKTPISHTSSTSRDYQPGAFADGDLSTLILENQQLKDKVDHLQLELDQQRVDLRRALAETESVARQSREQLEHQIEVLRSSHQKELQRLLTEQALHSSSSKVAELQSKCDTQEVMIRHLQAQLKKYMNEVEQLSHVKAKELQLQKQIEELQQKLREAKMVQAPGMRHFESLEEKLTDLVQRQRKRETELDLVVKQNQQISQSAVDEEVEKWKRVVDAKNQQLQVFRAELDSILEVLRTLQRQSVSLPFGSLYS</sequence>
<evidence type="ECO:0000256" key="6">
    <source>
        <dbReference type="ARBA" id="ARBA00022794"/>
    </source>
</evidence>
<dbReference type="PANTHER" id="PTHR34031:SF1">
    <property type="entry name" value="CENTROSOMAL PROTEIN OF 162 KDA"/>
    <property type="match status" value="1"/>
</dbReference>
<feature type="region of interest" description="Disordered" evidence="10">
    <location>
        <begin position="1"/>
        <end position="76"/>
    </location>
</feature>
<feature type="coiled-coil region" evidence="9">
    <location>
        <begin position="289"/>
        <end position="437"/>
    </location>
</feature>
<name>A0A8S3ZPN2_9EUPU</name>
<accession>A0A8S3ZPN2</accession>
<keyword evidence="4" id="KW-0963">Cytoplasm</keyword>
<dbReference type="Proteomes" id="UP000678393">
    <property type="component" value="Unassembled WGS sequence"/>
</dbReference>
<evidence type="ECO:0000256" key="2">
    <source>
        <dbReference type="ARBA" id="ARBA00009485"/>
    </source>
</evidence>
<feature type="coiled-coil region" evidence="9">
    <location>
        <begin position="193"/>
        <end position="263"/>
    </location>
</feature>
<dbReference type="EMBL" id="CAJHNH020003669">
    <property type="protein sequence ID" value="CAG5129778.1"/>
    <property type="molecule type" value="Genomic_DNA"/>
</dbReference>
<feature type="compositionally biased region" description="Polar residues" evidence="10">
    <location>
        <begin position="38"/>
        <end position="60"/>
    </location>
</feature>
<keyword evidence="6" id="KW-0970">Cilium biogenesis/degradation</keyword>
<evidence type="ECO:0000256" key="9">
    <source>
        <dbReference type="SAM" id="Coils"/>
    </source>
</evidence>
<dbReference type="AlphaFoldDB" id="A0A8S3ZPN2"/>
<reference evidence="11" key="1">
    <citation type="submission" date="2021-04" db="EMBL/GenBank/DDBJ databases">
        <authorList>
            <consortium name="Molecular Ecology Group"/>
        </authorList>
    </citation>
    <scope>NUCLEOTIDE SEQUENCE</scope>
</reference>
<evidence type="ECO:0000313" key="11">
    <source>
        <dbReference type="EMBL" id="CAG5129778.1"/>
    </source>
</evidence>
<evidence type="ECO:0000256" key="10">
    <source>
        <dbReference type="SAM" id="MobiDB-lite"/>
    </source>
</evidence>
<evidence type="ECO:0000313" key="12">
    <source>
        <dbReference type="Proteomes" id="UP000678393"/>
    </source>
</evidence>
<proteinExistence type="inferred from homology"/>
<evidence type="ECO:0000256" key="4">
    <source>
        <dbReference type="ARBA" id="ARBA00022490"/>
    </source>
</evidence>
<feature type="coiled-coil region" evidence="9">
    <location>
        <begin position="99"/>
        <end position="158"/>
    </location>
</feature>
<evidence type="ECO:0000256" key="8">
    <source>
        <dbReference type="ARBA" id="ARBA00023212"/>
    </source>
</evidence>